<name>A0A6C0LY48_9ZZZZ</name>
<dbReference type="EMBL" id="MN740573">
    <property type="protein sequence ID" value="QHU34514.1"/>
    <property type="molecule type" value="Genomic_DNA"/>
</dbReference>
<evidence type="ECO:0000313" key="2">
    <source>
        <dbReference type="EMBL" id="QHU34514.1"/>
    </source>
</evidence>
<accession>A0A6C0LY48</accession>
<reference evidence="2" key="1">
    <citation type="journal article" date="2020" name="Nature">
        <title>Giant virus diversity and host interactions through global metagenomics.</title>
        <authorList>
            <person name="Schulz F."/>
            <person name="Roux S."/>
            <person name="Paez-Espino D."/>
            <person name="Jungbluth S."/>
            <person name="Walsh D.A."/>
            <person name="Denef V.J."/>
            <person name="McMahon K.D."/>
            <person name="Konstantinidis K.T."/>
            <person name="Eloe-Fadrosh E.A."/>
            <person name="Kyrpides N.C."/>
            <person name="Woyke T."/>
        </authorList>
    </citation>
    <scope>NUCLEOTIDE SEQUENCE</scope>
    <source>
        <strain evidence="2">GVMAG-S-1016713-169</strain>
    </source>
</reference>
<evidence type="ECO:0000256" key="1">
    <source>
        <dbReference type="SAM" id="MobiDB-lite"/>
    </source>
</evidence>
<organism evidence="2">
    <name type="scientific">viral metagenome</name>
    <dbReference type="NCBI Taxonomy" id="1070528"/>
    <lineage>
        <taxon>unclassified sequences</taxon>
        <taxon>metagenomes</taxon>
        <taxon>organismal metagenomes</taxon>
    </lineage>
</organism>
<sequence>MAFTYSGIVNYGKSTLPSVEGWGSNMNILKDPPKSITTRRINRVGQTSSITEMIDQSENRAAEAIQVYARGVNPCVSVSYSNYGNNGGGGQSGGLTGLSQPIAGLGRQAKLPFTIMKDGAFRPPVLTQRDLLPLSRLPRALTSVKTQPGFTDFSKKVWECKTAEKTREVKTTTLQACVRPTARYIVQTPLKAPSDVKFFVNKKLNVTVNSGVRAMNITQQYIGDITKEIYAQPLHAMANANHNDSTRYVNNNTVNTDKYIQEVNATNANTNFSSQHHHTNIEEILDLANLPVQDIRTTKHTASVSGVEKVNYIHEDVFLRRNIPEYQLTANSSDKRKYQNQLHENEIILSRNNPQADFSSVVVDKSGHDNDRREAYLAPKLQPGGFTNASQKPMIGRMQNVSDPVETQKSKTSRFVTESMKGRFGKSAPWHK</sequence>
<proteinExistence type="predicted"/>
<protein>
    <submittedName>
        <fullName evidence="2">Uncharacterized protein</fullName>
    </submittedName>
</protein>
<dbReference type="AlphaFoldDB" id="A0A6C0LY48"/>
<feature type="region of interest" description="Disordered" evidence="1">
    <location>
        <begin position="399"/>
        <end position="432"/>
    </location>
</feature>